<sequence length="205" mass="23586">MLKTTLQLCSRRKSSCGGCRPFKKWQLWIAIQSVAGTEEVWDNGRSIGYDKYSVDVWERETDPIHVELRNGKVQIKTRRGLSSVAAYLDTISFAKGISWSVTLDISDGHKQSMWDRQWDWWRVRSNIPSRWRGEARYGLQFATARRAASTALGERSDTRGAETSVTLLVRPWPFVLDFGDTNLLSTQISFRPFYRGTEAKMRNSI</sequence>
<gene>
    <name evidence="1" type="ORF">AC579_6089</name>
</gene>
<accession>A0A139IAR5</accession>
<organism evidence="1 2">
    <name type="scientific">Pseudocercospora musae</name>
    <dbReference type="NCBI Taxonomy" id="113226"/>
    <lineage>
        <taxon>Eukaryota</taxon>
        <taxon>Fungi</taxon>
        <taxon>Dikarya</taxon>
        <taxon>Ascomycota</taxon>
        <taxon>Pezizomycotina</taxon>
        <taxon>Dothideomycetes</taxon>
        <taxon>Dothideomycetidae</taxon>
        <taxon>Mycosphaerellales</taxon>
        <taxon>Mycosphaerellaceae</taxon>
        <taxon>Pseudocercospora</taxon>
    </lineage>
</organism>
<dbReference type="OrthoDB" id="3649366at2759"/>
<protein>
    <submittedName>
        <fullName evidence="1">Uncharacterized protein</fullName>
    </submittedName>
</protein>
<name>A0A139IAR5_9PEZI</name>
<keyword evidence="2" id="KW-1185">Reference proteome</keyword>
<evidence type="ECO:0000313" key="2">
    <source>
        <dbReference type="Proteomes" id="UP000073492"/>
    </source>
</evidence>
<proteinExistence type="predicted"/>
<evidence type="ECO:0000313" key="1">
    <source>
        <dbReference type="EMBL" id="KXT11831.1"/>
    </source>
</evidence>
<dbReference type="Proteomes" id="UP000073492">
    <property type="component" value="Unassembled WGS sequence"/>
</dbReference>
<reference evidence="1 2" key="1">
    <citation type="submission" date="2015-07" db="EMBL/GenBank/DDBJ databases">
        <title>Comparative genomics of the Sigatoka disease complex on banana suggests a link between parallel evolutionary changes in Pseudocercospora fijiensis and Pseudocercospora eumusae and increased virulence on the banana host.</title>
        <authorList>
            <person name="Chang T.-C."/>
            <person name="Salvucci A."/>
            <person name="Crous P.W."/>
            <person name="Stergiopoulos I."/>
        </authorList>
    </citation>
    <scope>NUCLEOTIDE SEQUENCE [LARGE SCALE GENOMIC DNA]</scope>
    <source>
        <strain evidence="1 2">CBS 116634</strain>
    </source>
</reference>
<dbReference type="AlphaFoldDB" id="A0A139IAR5"/>
<comment type="caution">
    <text evidence="1">The sequence shown here is derived from an EMBL/GenBank/DDBJ whole genome shotgun (WGS) entry which is preliminary data.</text>
</comment>
<dbReference type="EMBL" id="LFZO01000179">
    <property type="protein sequence ID" value="KXT11831.1"/>
    <property type="molecule type" value="Genomic_DNA"/>
</dbReference>